<sequence length="65" mass="7130">MAHILLSGTYKSNNFSHAFIVCTLHTQLACKNGKESDFSTENSQGARRQMSKITRGKDGTKVGVK</sequence>
<evidence type="ECO:0000313" key="3">
    <source>
        <dbReference type="Proteomes" id="UP000247005"/>
    </source>
</evidence>
<reference evidence="2 3" key="1">
    <citation type="submission" date="2018-01" db="EMBL/GenBank/DDBJ databases">
        <title>Superficieibacter electus gen. nov., sp. nov., an extended-spectrum beta-lactamase possessing member of the Enterobacteriaceae family, isolated from intensive care unit surfaces.</title>
        <authorList>
            <person name="Potter R.F."/>
            <person name="D'Souza A.W."/>
        </authorList>
    </citation>
    <scope>NUCLEOTIDE SEQUENCE [LARGE SCALE GENOMIC DNA]</scope>
    <source>
        <strain evidence="2 3">BP-1</strain>
    </source>
</reference>
<organism evidence="2 3">
    <name type="scientific">Superficieibacter electus</name>
    <dbReference type="NCBI Taxonomy" id="2022662"/>
    <lineage>
        <taxon>Bacteria</taxon>
        <taxon>Pseudomonadati</taxon>
        <taxon>Pseudomonadota</taxon>
        <taxon>Gammaproteobacteria</taxon>
        <taxon>Enterobacterales</taxon>
        <taxon>Enterobacteriaceae</taxon>
        <taxon>Superficieibacter</taxon>
    </lineage>
</organism>
<proteinExistence type="predicted"/>
<dbReference type="AlphaFoldDB" id="A0A2P5GGH4"/>
<dbReference type="Proteomes" id="UP000247005">
    <property type="component" value="Unassembled WGS sequence"/>
</dbReference>
<feature type="region of interest" description="Disordered" evidence="1">
    <location>
        <begin position="35"/>
        <end position="65"/>
    </location>
</feature>
<accession>A0A2P5GGH4</accession>
<name>A0A2P5GGH4_9ENTR</name>
<evidence type="ECO:0000256" key="1">
    <source>
        <dbReference type="SAM" id="MobiDB-lite"/>
    </source>
</evidence>
<feature type="compositionally biased region" description="Basic and acidic residues" evidence="1">
    <location>
        <begin position="55"/>
        <end position="65"/>
    </location>
</feature>
<evidence type="ECO:0000313" key="2">
    <source>
        <dbReference type="EMBL" id="POP40441.1"/>
    </source>
</evidence>
<comment type="caution">
    <text evidence="2">The sequence shown here is derived from an EMBL/GenBank/DDBJ whole genome shotgun (WGS) entry which is preliminary data.</text>
</comment>
<protein>
    <submittedName>
        <fullName evidence="2">Uncharacterized protein</fullName>
    </submittedName>
</protein>
<gene>
    <name evidence="2" type="ORF">CHU32_27915</name>
</gene>
<dbReference type="EMBL" id="PQGD01000089">
    <property type="protein sequence ID" value="POP40441.1"/>
    <property type="molecule type" value="Genomic_DNA"/>
</dbReference>